<keyword evidence="2" id="KW-0964">Secreted</keyword>
<dbReference type="PANTHER" id="PTHR38340:SF1">
    <property type="entry name" value="S-LAYER PROTEIN"/>
    <property type="match status" value="1"/>
</dbReference>
<comment type="caution">
    <text evidence="3">The sequence shown here is derived from an EMBL/GenBank/DDBJ whole genome shotgun (WGS) entry which is preliminary data.</text>
</comment>
<dbReference type="Proteomes" id="UP000615026">
    <property type="component" value="Unassembled WGS sequence"/>
</dbReference>
<dbReference type="EMBL" id="JADEXP010000557">
    <property type="protein sequence ID" value="MBE9070844.1"/>
    <property type="molecule type" value="Genomic_DNA"/>
</dbReference>
<dbReference type="Gene3D" id="2.150.10.10">
    <property type="entry name" value="Serralysin-like metalloprotease, C-terminal"/>
    <property type="match status" value="2"/>
</dbReference>
<proteinExistence type="predicted"/>
<accession>A0A929A0C8</accession>
<evidence type="ECO:0000313" key="3">
    <source>
        <dbReference type="EMBL" id="MBE9070844.1"/>
    </source>
</evidence>
<reference evidence="3" key="1">
    <citation type="submission" date="2020-10" db="EMBL/GenBank/DDBJ databases">
        <authorList>
            <person name="Castelo-Branco R."/>
            <person name="Eusebio N."/>
            <person name="Adriana R."/>
            <person name="Vieira A."/>
            <person name="Brugerolle De Fraissinette N."/>
            <person name="Rezende De Castro R."/>
            <person name="Schneider M.P."/>
            <person name="Vasconcelos V."/>
            <person name="Leao P.N."/>
        </authorList>
    </citation>
    <scope>NUCLEOTIDE SEQUENCE</scope>
    <source>
        <strain evidence="3">LEGE 11479</strain>
    </source>
</reference>
<protein>
    <recommendedName>
        <fullName evidence="5">Calcium-binding protein</fullName>
    </recommendedName>
</protein>
<evidence type="ECO:0000256" key="1">
    <source>
        <dbReference type="ARBA" id="ARBA00004613"/>
    </source>
</evidence>
<evidence type="ECO:0000256" key="2">
    <source>
        <dbReference type="ARBA" id="ARBA00022525"/>
    </source>
</evidence>
<evidence type="ECO:0008006" key="5">
    <source>
        <dbReference type="Google" id="ProtNLM"/>
    </source>
</evidence>
<organism evidence="3 4">
    <name type="scientific">Leptolyngbya cf. ectocarpi LEGE 11479</name>
    <dbReference type="NCBI Taxonomy" id="1828722"/>
    <lineage>
        <taxon>Bacteria</taxon>
        <taxon>Bacillati</taxon>
        <taxon>Cyanobacteriota</taxon>
        <taxon>Cyanophyceae</taxon>
        <taxon>Leptolyngbyales</taxon>
        <taxon>Leptolyngbyaceae</taxon>
        <taxon>Leptolyngbya group</taxon>
        <taxon>Leptolyngbya</taxon>
    </lineage>
</organism>
<dbReference type="InterPro" id="IPR011049">
    <property type="entry name" value="Serralysin-like_metalloprot_C"/>
</dbReference>
<gene>
    <name evidence="3" type="ORF">IQ260_29850</name>
</gene>
<dbReference type="GO" id="GO:0005509">
    <property type="term" value="F:calcium ion binding"/>
    <property type="evidence" value="ECO:0007669"/>
    <property type="project" value="InterPro"/>
</dbReference>
<dbReference type="GO" id="GO:0005576">
    <property type="term" value="C:extracellular region"/>
    <property type="evidence" value="ECO:0007669"/>
    <property type="project" value="UniProtKB-SubCell"/>
</dbReference>
<dbReference type="AlphaFoldDB" id="A0A929A0C8"/>
<comment type="subcellular location">
    <subcellularLocation>
        <location evidence="1">Secreted</location>
    </subcellularLocation>
</comment>
<dbReference type="Pfam" id="PF00353">
    <property type="entry name" value="HemolysinCabind"/>
    <property type="match status" value="2"/>
</dbReference>
<dbReference type="PROSITE" id="PS00330">
    <property type="entry name" value="HEMOLYSIN_CALCIUM"/>
    <property type="match status" value="2"/>
</dbReference>
<dbReference type="InterPro" id="IPR001343">
    <property type="entry name" value="Hemolysn_Ca-bd"/>
</dbReference>
<dbReference type="SUPFAM" id="SSF51120">
    <property type="entry name" value="beta-Roll"/>
    <property type="match status" value="1"/>
</dbReference>
<dbReference type="InterPro" id="IPR050557">
    <property type="entry name" value="RTX_toxin/Mannuronan_C5-epim"/>
</dbReference>
<dbReference type="InterPro" id="IPR018511">
    <property type="entry name" value="Hemolysin-typ_Ca-bd_CS"/>
</dbReference>
<dbReference type="PRINTS" id="PR00313">
    <property type="entry name" value="CABNDNGRPT"/>
</dbReference>
<evidence type="ECO:0000313" key="4">
    <source>
        <dbReference type="Proteomes" id="UP000615026"/>
    </source>
</evidence>
<name>A0A929A0C8_LEPEC</name>
<sequence>MDRLIGGTGDDILDGGSEDDSLVGKGGNDKLYGGSGSDLLIGGTGDDLLQGATIATTDQQDILIGETGADIFVLDSFYQALSSYATILDFSSGELDKIRVAGNISGYSLEIIQGNTSILQGNNLIAIVNNVAVTQSDLISVT</sequence>
<dbReference type="PANTHER" id="PTHR38340">
    <property type="entry name" value="S-LAYER PROTEIN"/>
    <property type="match status" value="1"/>
</dbReference>
<keyword evidence="4" id="KW-1185">Reference proteome</keyword>